<dbReference type="STRING" id="1137138.A0A067NK24"/>
<gene>
    <name evidence="2" type="ORF">PLEOSDRAFT_1104955</name>
</gene>
<proteinExistence type="predicted"/>
<dbReference type="Pfam" id="PF17667">
    <property type="entry name" value="Pkinase_fungal"/>
    <property type="match status" value="1"/>
</dbReference>
<organism evidence="2 3">
    <name type="scientific">Pleurotus ostreatus (strain PC15)</name>
    <name type="common">Oyster mushroom</name>
    <dbReference type="NCBI Taxonomy" id="1137138"/>
    <lineage>
        <taxon>Eukaryota</taxon>
        <taxon>Fungi</taxon>
        <taxon>Dikarya</taxon>
        <taxon>Basidiomycota</taxon>
        <taxon>Agaricomycotina</taxon>
        <taxon>Agaricomycetes</taxon>
        <taxon>Agaricomycetidae</taxon>
        <taxon>Agaricales</taxon>
        <taxon>Pleurotineae</taxon>
        <taxon>Pleurotaceae</taxon>
        <taxon>Pleurotus</taxon>
    </lineage>
</organism>
<evidence type="ECO:0000259" key="1">
    <source>
        <dbReference type="Pfam" id="PF17667"/>
    </source>
</evidence>
<dbReference type="InParanoid" id="A0A067NK24"/>
<protein>
    <recommendedName>
        <fullName evidence="1">Fungal-type protein kinase domain-containing protein</fullName>
    </recommendedName>
</protein>
<dbReference type="Proteomes" id="UP000027073">
    <property type="component" value="Unassembled WGS sequence"/>
</dbReference>
<dbReference type="AlphaFoldDB" id="A0A067NK24"/>
<name>A0A067NK24_PLEO1</name>
<dbReference type="EMBL" id="KL198008">
    <property type="protein sequence ID" value="KDQ28289.1"/>
    <property type="molecule type" value="Genomic_DNA"/>
</dbReference>
<dbReference type="InterPro" id="IPR040976">
    <property type="entry name" value="Pkinase_fungal"/>
</dbReference>
<evidence type="ECO:0000313" key="3">
    <source>
        <dbReference type="Proteomes" id="UP000027073"/>
    </source>
</evidence>
<dbReference type="OrthoDB" id="312874at2759"/>
<accession>A0A067NK24</accession>
<evidence type="ECO:0000313" key="2">
    <source>
        <dbReference type="EMBL" id="KDQ28289.1"/>
    </source>
</evidence>
<feature type="domain" description="Fungal-type protein kinase" evidence="1">
    <location>
        <begin position="55"/>
        <end position="124"/>
    </location>
</feature>
<sequence length="156" mass="18518">MSLSSKDSRLQVRWTEQTDEELTEVQRKEAFLPAWYRKFLTFSVPFYHISALQASIWWLQVICVMEMKRKDSQTGMDIVKQLIGYLRRILREQLDCRFVFGMTMGPNRMTVWLHDHSGVLGTAESNDMFRSWPQMPERFEEVREFPLATLFSRSLG</sequence>
<dbReference type="VEuPathDB" id="FungiDB:PLEOSDRAFT_1104955"/>
<reference evidence="3" key="1">
    <citation type="journal article" date="2014" name="Proc. Natl. Acad. Sci. U.S.A.">
        <title>Extensive sampling of basidiomycete genomes demonstrates inadequacy of the white-rot/brown-rot paradigm for wood decay fungi.</title>
        <authorList>
            <person name="Riley R."/>
            <person name="Salamov A.A."/>
            <person name="Brown D.W."/>
            <person name="Nagy L.G."/>
            <person name="Floudas D."/>
            <person name="Held B.W."/>
            <person name="Levasseur A."/>
            <person name="Lombard V."/>
            <person name="Morin E."/>
            <person name="Otillar R."/>
            <person name="Lindquist E.A."/>
            <person name="Sun H."/>
            <person name="LaButti K.M."/>
            <person name="Schmutz J."/>
            <person name="Jabbour D."/>
            <person name="Luo H."/>
            <person name="Baker S.E."/>
            <person name="Pisabarro A.G."/>
            <person name="Walton J.D."/>
            <person name="Blanchette R.A."/>
            <person name="Henrissat B."/>
            <person name="Martin F."/>
            <person name="Cullen D."/>
            <person name="Hibbett D.S."/>
            <person name="Grigoriev I.V."/>
        </authorList>
    </citation>
    <scope>NUCLEOTIDE SEQUENCE [LARGE SCALE GENOMIC DNA]</scope>
    <source>
        <strain evidence="3">PC15</strain>
    </source>
</reference>
<dbReference type="HOGENOM" id="CLU_1687411_0_0_1"/>